<organism evidence="3 4">
    <name type="scientific">Mycolicibacterium helvum</name>
    <dbReference type="NCBI Taxonomy" id="1534349"/>
    <lineage>
        <taxon>Bacteria</taxon>
        <taxon>Bacillati</taxon>
        <taxon>Actinomycetota</taxon>
        <taxon>Actinomycetes</taxon>
        <taxon>Mycobacteriales</taxon>
        <taxon>Mycobacteriaceae</taxon>
        <taxon>Mycolicibacterium</taxon>
    </lineage>
</organism>
<protein>
    <submittedName>
        <fullName evidence="3">Uncharacterized protein</fullName>
    </submittedName>
</protein>
<sequence length="331" mass="34489">MSPPAVDVAPRTELIHVVHLSDLALAASGHRQPPGKADPRDVPLAAVSSSSLPSNEVTRADVLKPFVQLADWVGRWVELGAFIALAPVFAPTLELFHYATAGFTPGYLDTVRWFVERALTNRFKIATGAAATGNHVQSSSVTASTTDAAQQLGPSDAALTAPAAASRTATNNIAVFPERIDRAIRKALFIITLPVSLPIIAAGFVTNFLCVTGCSQFVQQLADLTARVGSFFFPSPSASVSVTAASVVTNREMSSAAADSANTTAPKASLAASRRSHSTGADQGSASKHLAAKQDRTVVRVAAKQADPQKAGTRRAERRSGQGHGTKGSAN</sequence>
<evidence type="ECO:0000256" key="2">
    <source>
        <dbReference type="SAM" id="Phobius"/>
    </source>
</evidence>
<accession>A0A7I7SYN5</accession>
<keyword evidence="4" id="KW-1185">Reference proteome</keyword>
<dbReference type="KEGG" id="mhev:MHEL_03700"/>
<feature type="transmembrane region" description="Helical" evidence="2">
    <location>
        <begin position="187"/>
        <end position="209"/>
    </location>
</feature>
<feature type="region of interest" description="Disordered" evidence="1">
    <location>
        <begin position="255"/>
        <end position="331"/>
    </location>
</feature>
<dbReference type="EMBL" id="AP022596">
    <property type="protein sequence ID" value="BBY62127.1"/>
    <property type="molecule type" value="Genomic_DNA"/>
</dbReference>
<reference evidence="3 4" key="1">
    <citation type="journal article" date="2019" name="Emerg. Microbes Infect.">
        <title>Comprehensive subspecies identification of 175 nontuberculous mycobacteria species based on 7547 genomic profiles.</title>
        <authorList>
            <person name="Matsumoto Y."/>
            <person name="Kinjo T."/>
            <person name="Motooka D."/>
            <person name="Nabeya D."/>
            <person name="Jung N."/>
            <person name="Uechi K."/>
            <person name="Horii T."/>
            <person name="Iida T."/>
            <person name="Fujita J."/>
            <person name="Nakamura S."/>
        </authorList>
    </citation>
    <scope>NUCLEOTIDE SEQUENCE [LARGE SCALE GENOMIC DNA]</scope>
    <source>
        <strain evidence="3 4">JCM 30396</strain>
    </source>
</reference>
<evidence type="ECO:0000313" key="4">
    <source>
        <dbReference type="Proteomes" id="UP000467148"/>
    </source>
</evidence>
<evidence type="ECO:0000256" key="1">
    <source>
        <dbReference type="SAM" id="MobiDB-lite"/>
    </source>
</evidence>
<name>A0A7I7SYN5_9MYCO</name>
<gene>
    <name evidence="3" type="ORF">MHEL_03700</name>
</gene>
<evidence type="ECO:0000313" key="3">
    <source>
        <dbReference type="EMBL" id="BBY62127.1"/>
    </source>
</evidence>
<keyword evidence="2" id="KW-0812">Transmembrane</keyword>
<keyword evidence="2" id="KW-0472">Membrane</keyword>
<keyword evidence="2" id="KW-1133">Transmembrane helix</keyword>
<dbReference type="AlphaFoldDB" id="A0A7I7SYN5"/>
<dbReference type="Proteomes" id="UP000467148">
    <property type="component" value="Chromosome"/>
</dbReference>
<feature type="compositionally biased region" description="Gly residues" evidence="1">
    <location>
        <begin position="322"/>
        <end position="331"/>
    </location>
</feature>
<proteinExistence type="predicted"/>